<comment type="subcellular location">
    <subcellularLocation>
        <location evidence="1 10">Cell outer membrane</location>
        <topology evidence="1 10">Multi-pass membrane protein</topology>
    </subcellularLocation>
</comment>
<gene>
    <name evidence="15" type="ORF">C1H87_19835</name>
</gene>
<feature type="signal peptide" evidence="12">
    <location>
        <begin position="1"/>
        <end position="21"/>
    </location>
</feature>
<proteinExistence type="inferred from homology"/>
<evidence type="ECO:0000256" key="4">
    <source>
        <dbReference type="ARBA" id="ARBA00022692"/>
    </source>
</evidence>
<dbReference type="PANTHER" id="PTHR30069">
    <property type="entry name" value="TONB-DEPENDENT OUTER MEMBRANE RECEPTOR"/>
    <property type="match status" value="1"/>
</dbReference>
<reference evidence="15 16" key="1">
    <citation type="submission" date="2018-01" db="EMBL/GenBank/DDBJ databases">
        <title>Complete genome sequence of Flavivirga eckloniae ECD14 isolated from seaweed Ecklonia cava.</title>
        <authorList>
            <person name="Lee J.H."/>
            <person name="Baik K.S."/>
            <person name="Seong C.N."/>
        </authorList>
    </citation>
    <scope>NUCLEOTIDE SEQUENCE [LARGE SCALE GENOMIC DNA]</scope>
    <source>
        <strain evidence="15 16">ECD14</strain>
    </source>
</reference>
<keyword evidence="7 10" id="KW-0472">Membrane</keyword>
<organism evidence="15 16">
    <name type="scientific">Flavivirga eckloniae</name>
    <dbReference type="NCBI Taxonomy" id="1803846"/>
    <lineage>
        <taxon>Bacteria</taxon>
        <taxon>Pseudomonadati</taxon>
        <taxon>Bacteroidota</taxon>
        <taxon>Flavobacteriia</taxon>
        <taxon>Flavobacteriales</taxon>
        <taxon>Flavobacteriaceae</taxon>
        <taxon>Flavivirga</taxon>
    </lineage>
</organism>
<evidence type="ECO:0000256" key="3">
    <source>
        <dbReference type="ARBA" id="ARBA00022452"/>
    </source>
</evidence>
<dbReference type="GO" id="GO:0044718">
    <property type="term" value="P:siderophore transmembrane transport"/>
    <property type="evidence" value="ECO:0007669"/>
    <property type="project" value="TreeGrafter"/>
</dbReference>
<dbReference type="CDD" id="cd01347">
    <property type="entry name" value="ligand_gated_channel"/>
    <property type="match status" value="1"/>
</dbReference>
<name>A0A2K9PUW1_9FLAO</name>
<dbReference type="Gene3D" id="2.40.170.20">
    <property type="entry name" value="TonB-dependent receptor, beta-barrel domain"/>
    <property type="match status" value="1"/>
</dbReference>
<evidence type="ECO:0000256" key="6">
    <source>
        <dbReference type="ARBA" id="ARBA00023077"/>
    </source>
</evidence>
<evidence type="ECO:0000256" key="11">
    <source>
        <dbReference type="RuleBase" id="RU003357"/>
    </source>
</evidence>
<feature type="domain" description="TonB-dependent receptor-like beta-barrel" evidence="13">
    <location>
        <begin position="179"/>
        <end position="594"/>
    </location>
</feature>
<evidence type="ECO:0000256" key="9">
    <source>
        <dbReference type="ARBA" id="ARBA00023237"/>
    </source>
</evidence>
<evidence type="ECO:0000259" key="14">
    <source>
        <dbReference type="Pfam" id="PF07715"/>
    </source>
</evidence>
<dbReference type="Pfam" id="PF07715">
    <property type="entry name" value="Plug"/>
    <property type="match status" value="1"/>
</dbReference>
<evidence type="ECO:0000256" key="7">
    <source>
        <dbReference type="ARBA" id="ARBA00023136"/>
    </source>
</evidence>
<dbReference type="InterPro" id="IPR036942">
    <property type="entry name" value="Beta-barrel_TonB_sf"/>
</dbReference>
<dbReference type="OrthoDB" id="9758472at2"/>
<dbReference type="GO" id="GO:0015344">
    <property type="term" value="F:siderophore uptake transmembrane transporter activity"/>
    <property type="evidence" value="ECO:0007669"/>
    <property type="project" value="TreeGrafter"/>
</dbReference>
<dbReference type="PANTHER" id="PTHR30069:SF29">
    <property type="entry name" value="HEMOGLOBIN AND HEMOGLOBIN-HAPTOGLOBIN-BINDING PROTEIN 1-RELATED"/>
    <property type="match status" value="1"/>
</dbReference>
<feature type="domain" description="TonB-dependent receptor plug" evidence="14">
    <location>
        <begin position="49"/>
        <end position="156"/>
    </location>
</feature>
<keyword evidence="2 10" id="KW-0813">Transport</keyword>
<dbReference type="Gene3D" id="2.170.130.10">
    <property type="entry name" value="TonB-dependent receptor, plug domain"/>
    <property type="match status" value="1"/>
</dbReference>
<keyword evidence="4 10" id="KW-0812">Transmembrane</keyword>
<keyword evidence="9 10" id="KW-0998">Cell outer membrane</keyword>
<accession>A0A2K9PUW1</accession>
<evidence type="ECO:0000256" key="5">
    <source>
        <dbReference type="ARBA" id="ARBA00022729"/>
    </source>
</evidence>
<dbReference type="Pfam" id="PF00593">
    <property type="entry name" value="TonB_dep_Rec_b-barrel"/>
    <property type="match status" value="1"/>
</dbReference>
<keyword evidence="5 12" id="KW-0732">Signal</keyword>
<keyword evidence="16" id="KW-1185">Reference proteome</keyword>
<evidence type="ECO:0000256" key="1">
    <source>
        <dbReference type="ARBA" id="ARBA00004571"/>
    </source>
</evidence>
<dbReference type="InterPro" id="IPR037066">
    <property type="entry name" value="Plug_dom_sf"/>
</dbReference>
<evidence type="ECO:0000256" key="2">
    <source>
        <dbReference type="ARBA" id="ARBA00022448"/>
    </source>
</evidence>
<dbReference type="AlphaFoldDB" id="A0A2K9PUW1"/>
<dbReference type="PROSITE" id="PS52016">
    <property type="entry name" value="TONB_DEPENDENT_REC_3"/>
    <property type="match status" value="1"/>
</dbReference>
<evidence type="ECO:0000256" key="8">
    <source>
        <dbReference type="ARBA" id="ARBA00023170"/>
    </source>
</evidence>
<evidence type="ECO:0000256" key="10">
    <source>
        <dbReference type="PROSITE-ProRule" id="PRU01360"/>
    </source>
</evidence>
<feature type="chain" id="PRO_5014888419" evidence="12">
    <location>
        <begin position="22"/>
        <end position="620"/>
    </location>
</feature>
<keyword evidence="8 15" id="KW-0675">Receptor</keyword>
<dbReference type="Proteomes" id="UP000235826">
    <property type="component" value="Chromosome"/>
</dbReference>
<evidence type="ECO:0000259" key="13">
    <source>
        <dbReference type="Pfam" id="PF00593"/>
    </source>
</evidence>
<evidence type="ECO:0000256" key="12">
    <source>
        <dbReference type="SAM" id="SignalP"/>
    </source>
</evidence>
<evidence type="ECO:0000313" key="16">
    <source>
        <dbReference type="Proteomes" id="UP000235826"/>
    </source>
</evidence>
<protein>
    <submittedName>
        <fullName evidence="15">TonB-dependent receptor</fullName>
    </submittedName>
</protein>
<keyword evidence="3 10" id="KW-1134">Transmembrane beta strand</keyword>
<dbReference type="EMBL" id="CP025791">
    <property type="protein sequence ID" value="AUP80839.1"/>
    <property type="molecule type" value="Genomic_DNA"/>
</dbReference>
<dbReference type="InterPro" id="IPR012910">
    <property type="entry name" value="Plug_dom"/>
</dbReference>
<comment type="similarity">
    <text evidence="10 11">Belongs to the TonB-dependent receptor family.</text>
</comment>
<dbReference type="InterPro" id="IPR000531">
    <property type="entry name" value="Beta-barrel_TonB"/>
</dbReference>
<dbReference type="RefSeq" id="WP_102757484.1">
    <property type="nucleotide sequence ID" value="NZ_CP025791.1"/>
</dbReference>
<sequence length="620" mass="69230">MNKKLNVFGALCFGVSLIGFAQQEQDSTNLEQLDEVVITDSRFKLKRENSGKTVIKISKQEIERNQGRTVSELINTKSGIEINGSRSNAGQNLDVYIRGGRNRQVLVLIDGVQVSDPSQLSGAYDFRLLNLSQIESIEIIKGAASTLYGSGAASAVINITTKKAGTKKISAVVASSLGTNQSESDQNYDIADFNNSVAFNGTLNKFTYRAAFSNQYTDGLSAAISDTNEKDAYSKYGVDVNLGYRFNKALSLNVYGNFSDLKSGFDGFDADFNLVDTDDEFKNKQFRAGLSSKYKYRNGSVNLNAAFSEYDREFISAFPSIFKSKNYVIDAYNKYVFDKMFYTIVGLNVIDSKADFVEEESFTNIDPYLNFVFVSDFGLNVNAGGRLNNHSEYGSHFTYNLNPSFTIKSNDEGYTKVFGSYSTSFITPSLSQLFGSFGPNPDLEPEENRTIETGVEFKLNNDFRITGLFFNREEKNTVLWIDGGYVNATDKLNARGVEVEVNATPLEKLSISANYAFTEYKESLARRIPKHKGNLQIGYNLCKTTFASLSYQYVHDRFENSFVPPLESFSLVNLYLSHKALKDKIKFFGGIDNVLNEDYQDVPGYVTKGRNVRIGFQLTL</sequence>
<dbReference type="GO" id="GO:0009279">
    <property type="term" value="C:cell outer membrane"/>
    <property type="evidence" value="ECO:0007669"/>
    <property type="project" value="UniProtKB-SubCell"/>
</dbReference>
<evidence type="ECO:0000313" key="15">
    <source>
        <dbReference type="EMBL" id="AUP80839.1"/>
    </source>
</evidence>
<dbReference type="KEGG" id="fek:C1H87_19835"/>
<dbReference type="SUPFAM" id="SSF56935">
    <property type="entry name" value="Porins"/>
    <property type="match status" value="1"/>
</dbReference>
<keyword evidence="6 11" id="KW-0798">TonB box</keyword>
<dbReference type="InterPro" id="IPR039426">
    <property type="entry name" value="TonB-dep_rcpt-like"/>
</dbReference>